<dbReference type="EMBL" id="OP413840">
    <property type="protein sequence ID" value="UYL64994.1"/>
    <property type="molecule type" value="Genomic_DNA"/>
</dbReference>
<dbReference type="InterPro" id="IPR037883">
    <property type="entry name" value="Knr4/Smi1-like_sf"/>
</dbReference>
<evidence type="ECO:0000313" key="1">
    <source>
        <dbReference type="EMBL" id="UYL64994.1"/>
    </source>
</evidence>
<reference evidence="1 2" key="1">
    <citation type="submission" date="2022-09" db="EMBL/GenBank/DDBJ databases">
        <title>Evolutionary Diversification of Methanotrophic Ca. Methanophagales (ANME-1) and Their Expansive Virome.</title>
        <authorList>
            <person name="Laso-Perez R."/>
            <person name="Wu F."/>
            <person name="Cremiere A."/>
            <person name="Speth D.R."/>
            <person name="Magyar J.S."/>
            <person name="Krupovic M."/>
            <person name="Orphan V.J."/>
        </authorList>
    </citation>
    <scope>NUCLEOTIDE SEQUENCE [LARGE SCALE GENOMIC DNA]</scope>
    <source>
        <strain evidence="1">PBV300</strain>
    </source>
</reference>
<organism evidence="1 2">
    <name type="scientific">Methanophagales virus PBV300</name>
    <dbReference type="NCBI Taxonomy" id="2987731"/>
    <lineage>
        <taxon>Viruses</taxon>
        <taxon>Adnaviria</taxon>
        <taxon>Zilligvirae</taxon>
        <taxon>Taleaviricota</taxon>
        <taxon>Tokiviricetes</taxon>
        <taxon>Maximonvirales</taxon>
        <taxon>Ahmunviridae</taxon>
        <taxon>Yumkaaxvirus</taxon>
        <taxon>Yumkaaxvirus pescaderoense</taxon>
    </lineage>
</organism>
<proteinExistence type="predicted"/>
<accession>A0ABY6GMD6</accession>
<dbReference type="Proteomes" id="UP001156320">
    <property type="component" value="Segment"/>
</dbReference>
<sequence>MLKKRNYPLKMFTLLPAGSEEIPIEVSAVLEITLPYDYKERLDVEDALWWFAWWECVGDECIVATLRRNLSFEEFTSDWVTFMAIMAMNPVLEDFNLGSSDEEAEYMLLVKENDDEDNGEKTAYIVSTSSFYNFLNALSHSLRQKRREK</sequence>
<protein>
    <submittedName>
        <fullName evidence="1">Uncharacterized protein</fullName>
    </submittedName>
</protein>
<name>A0ABY6GMD6_9VIRU</name>
<evidence type="ECO:0000313" key="2">
    <source>
        <dbReference type="Proteomes" id="UP001156320"/>
    </source>
</evidence>
<keyword evidence="2" id="KW-1185">Reference proteome</keyword>
<dbReference type="SUPFAM" id="SSF160631">
    <property type="entry name" value="SMI1/KNR4-like"/>
    <property type="match status" value="1"/>
</dbReference>
<gene>
    <name evidence="1" type="ORF">JBCDKDKM_00032</name>
</gene>